<dbReference type="KEGG" id="aym:YM304_25960"/>
<dbReference type="Proteomes" id="UP000011863">
    <property type="component" value="Chromosome"/>
</dbReference>
<dbReference type="OrthoDB" id="142078at2"/>
<evidence type="ECO:0000313" key="1">
    <source>
        <dbReference type="EMBL" id="BAN02910.1"/>
    </source>
</evidence>
<protein>
    <submittedName>
        <fullName evidence="1">Uncharacterized protein</fullName>
    </submittedName>
</protein>
<dbReference type="EMBL" id="AP012057">
    <property type="protein sequence ID" value="BAN02910.1"/>
    <property type="molecule type" value="Genomic_DNA"/>
</dbReference>
<sequence>MTIEKGADWGSEVERPADLVIAQNDAELASMLARDDTRERPVTDVAVAVANGDVFTTVGARPIGDRRRLRRVPIDLVHVRLDGRASRPVVAHVLARLPWSRGGWWRGPVLAVMNAEFVGPYDVAPRGHPNDGRAETFALATDTSLRQRLAIRSRMRAGTHLPHPAIASRPVRQGSWTFETPLVVIADGVTLGRASTIEIEVEPDAGWIHT</sequence>
<gene>
    <name evidence="1" type="ORF">YM304_25960</name>
</gene>
<evidence type="ECO:0000313" key="2">
    <source>
        <dbReference type="Proteomes" id="UP000011863"/>
    </source>
</evidence>
<proteinExistence type="predicted"/>
<dbReference type="AlphaFoldDB" id="A0A6C7E928"/>
<reference evidence="1 2" key="1">
    <citation type="journal article" date="2013" name="Int. J. Syst. Evol. Microbiol.">
        <title>Ilumatobacter nonamiense sp. nov. and Ilumatobacter coccineum sp. nov., isolated from seashore sand.</title>
        <authorList>
            <person name="Matsumoto A."/>
            <person name="Kasai H."/>
            <person name="Matsuo Y."/>
            <person name="Shizuri Y."/>
            <person name="Ichikawa N."/>
            <person name="Fujita N."/>
            <person name="Omura S."/>
            <person name="Takahashi Y."/>
        </authorList>
    </citation>
    <scope>NUCLEOTIDE SEQUENCE [LARGE SCALE GENOMIC DNA]</scope>
    <source>
        <strain evidence="2">NBRC 103263 / KCTC 29153 / YM16-304</strain>
    </source>
</reference>
<dbReference type="RefSeq" id="WP_015442157.1">
    <property type="nucleotide sequence ID" value="NC_020520.1"/>
</dbReference>
<keyword evidence="2" id="KW-1185">Reference proteome</keyword>
<accession>A0A6C7E928</accession>
<dbReference type="InterPro" id="IPR016064">
    <property type="entry name" value="NAD/diacylglycerol_kinase_sf"/>
</dbReference>
<dbReference type="Gene3D" id="2.60.200.40">
    <property type="match status" value="1"/>
</dbReference>
<name>A0A6C7E928_ILUCY</name>
<organism evidence="1 2">
    <name type="scientific">Ilumatobacter coccineus (strain NBRC 103263 / KCTC 29153 / YM16-304)</name>
    <dbReference type="NCBI Taxonomy" id="1313172"/>
    <lineage>
        <taxon>Bacteria</taxon>
        <taxon>Bacillati</taxon>
        <taxon>Actinomycetota</taxon>
        <taxon>Acidimicrobiia</taxon>
        <taxon>Acidimicrobiales</taxon>
        <taxon>Ilumatobacteraceae</taxon>
        <taxon>Ilumatobacter</taxon>
    </lineage>
</organism>
<dbReference type="SUPFAM" id="SSF111331">
    <property type="entry name" value="NAD kinase/diacylglycerol kinase-like"/>
    <property type="match status" value="1"/>
</dbReference>